<protein>
    <submittedName>
        <fullName evidence="1">Uncharacterized protein</fullName>
    </submittedName>
</protein>
<evidence type="ECO:0000313" key="1">
    <source>
        <dbReference type="EMBL" id="SVC11513.1"/>
    </source>
</evidence>
<reference evidence="1" key="1">
    <citation type="submission" date="2018-05" db="EMBL/GenBank/DDBJ databases">
        <authorList>
            <person name="Lanie J.A."/>
            <person name="Ng W.-L."/>
            <person name="Kazmierczak K.M."/>
            <person name="Andrzejewski T.M."/>
            <person name="Davidsen T.M."/>
            <person name="Wayne K.J."/>
            <person name="Tettelin H."/>
            <person name="Glass J.I."/>
            <person name="Rusch D."/>
            <person name="Podicherti R."/>
            <person name="Tsui H.-C.T."/>
            <person name="Winkler M.E."/>
        </authorList>
    </citation>
    <scope>NUCLEOTIDE SEQUENCE</scope>
</reference>
<accession>A0A382JK13</accession>
<dbReference type="AlphaFoldDB" id="A0A382JK13"/>
<gene>
    <name evidence="1" type="ORF">METZ01_LOCUS264367</name>
</gene>
<proteinExistence type="predicted"/>
<organism evidence="1">
    <name type="scientific">marine metagenome</name>
    <dbReference type="NCBI Taxonomy" id="408172"/>
    <lineage>
        <taxon>unclassified sequences</taxon>
        <taxon>metagenomes</taxon>
        <taxon>ecological metagenomes</taxon>
    </lineage>
</organism>
<name>A0A382JK13_9ZZZZ</name>
<sequence length="38" mass="4138">MVRRAGRLLQVSLPPSSAESIRLLWMNLALATMSGHSS</sequence>
<dbReference type="EMBL" id="UINC01074384">
    <property type="protein sequence ID" value="SVC11513.1"/>
    <property type="molecule type" value="Genomic_DNA"/>
</dbReference>